<sequence length="556" mass="63772">MPETDAKYIDNPNKDYKIIIASKSEEETGEETSILTAEKIQQQSENWMYQALQSFDNGGRQYSVQFNEENGSASTDTTIDDLRQLAFNAQSDLTKIQKINALVRQACNEDDIIGKVHETVEANLNSNVRISFDELPGNYDIELKQKSEKTIKRFHKEVNINEVMTNAITSTYDEGNCIMYLRSKKHKGIYHYTIDRYPLGIAIITNYSENTIPRVMIDTTELSNRLQKTNLKSKKNKPLFFANISDEIKNNYPKEIITAYTSRERYAILDLRRTGTNRFDNKNRNYGLSPIFKALKPKIMLDTFDKADAVNTKAKAKKIIAQTMRKEVLGQTYEKKGLEDMAYAHSCLMAAWKNPTVVYTPPPCVEKIEYVEPKVELTNEKTITQYRSRVTSALGISFLNTDGQQTVSTANVSIKQFMRTINKIASRQEVILQRWYEIVLEEHGIPVEYCPTPHILDAELLEFEMKQDLAEFLFSKLNCSYQTAYETLDMDFQDEVDKRKSEKNKGVDEIFTPHPTSYNSSGDETSDGGRPNGSTEGDNSVNEKKQEYDKNYQNSK</sequence>
<protein>
    <submittedName>
        <fullName evidence="2">Portal protein</fullName>
    </submittedName>
</protein>
<feature type="compositionally biased region" description="Basic and acidic residues" evidence="1">
    <location>
        <begin position="541"/>
        <end position="550"/>
    </location>
</feature>
<evidence type="ECO:0000313" key="2">
    <source>
        <dbReference type="EMBL" id="DAF93866.1"/>
    </source>
</evidence>
<proteinExistence type="predicted"/>
<evidence type="ECO:0000256" key="1">
    <source>
        <dbReference type="SAM" id="MobiDB-lite"/>
    </source>
</evidence>
<reference evidence="2" key="1">
    <citation type="journal article" date="2021" name="Proc. Natl. Acad. Sci. U.S.A.">
        <title>A Catalog of Tens of Thousands of Viruses from Human Metagenomes Reveals Hidden Associations with Chronic Diseases.</title>
        <authorList>
            <person name="Tisza M.J."/>
            <person name="Buck C.B."/>
        </authorList>
    </citation>
    <scope>NUCLEOTIDE SEQUENCE</scope>
    <source>
        <strain evidence="2">CtZd434</strain>
    </source>
</reference>
<accession>A0A8S5UHJ7</accession>
<feature type="compositionally biased region" description="Basic and acidic residues" evidence="1">
    <location>
        <begin position="499"/>
        <end position="508"/>
    </location>
</feature>
<feature type="compositionally biased region" description="Polar residues" evidence="1">
    <location>
        <begin position="514"/>
        <end position="523"/>
    </location>
</feature>
<dbReference type="EMBL" id="BK016088">
    <property type="protein sequence ID" value="DAF93866.1"/>
    <property type="molecule type" value="Genomic_DNA"/>
</dbReference>
<organism evidence="2">
    <name type="scientific">Siphoviridae sp. ctZd434</name>
    <dbReference type="NCBI Taxonomy" id="2825559"/>
    <lineage>
        <taxon>Viruses</taxon>
        <taxon>Duplodnaviria</taxon>
        <taxon>Heunggongvirae</taxon>
        <taxon>Uroviricota</taxon>
        <taxon>Caudoviricetes</taxon>
    </lineage>
</organism>
<name>A0A8S5UHJ7_9CAUD</name>
<feature type="region of interest" description="Disordered" evidence="1">
    <location>
        <begin position="499"/>
        <end position="556"/>
    </location>
</feature>